<proteinExistence type="inferred from homology"/>
<comment type="catalytic activity">
    <reaction evidence="11">
        <text>L-homoserine + ATP = O-phospho-L-homoserine + ADP + H(+)</text>
        <dbReference type="Rhea" id="RHEA:13985"/>
        <dbReference type="ChEBI" id="CHEBI:15378"/>
        <dbReference type="ChEBI" id="CHEBI:30616"/>
        <dbReference type="ChEBI" id="CHEBI:57476"/>
        <dbReference type="ChEBI" id="CHEBI:57590"/>
        <dbReference type="ChEBI" id="CHEBI:456216"/>
        <dbReference type="EC" id="2.7.1.39"/>
    </reaction>
    <physiologicalReaction direction="left-to-right" evidence="11">
        <dbReference type="Rhea" id="RHEA:13986"/>
    </physiologicalReaction>
</comment>
<dbReference type="NCBIfam" id="NF002288">
    <property type="entry name" value="PRK01212.1-4"/>
    <property type="match status" value="1"/>
</dbReference>
<dbReference type="GeneID" id="17045013"/>
<dbReference type="InterPro" id="IPR013750">
    <property type="entry name" value="GHMP_kinase_C_dom"/>
</dbReference>
<accession>I0Z8N5</accession>
<dbReference type="InterPro" id="IPR006203">
    <property type="entry name" value="GHMP_knse_ATP-bd_CS"/>
</dbReference>
<evidence type="ECO:0000256" key="8">
    <source>
        <dbReference type="ARBA" id="ARBA00022741"/>
    </source>
</evidence>
<protein>
    <recommendedName>
        <fullName evidence="4">Homoserine kinase</fullName>
        <ecNumber evidence="3">2.7.1.39</ecNumber>
    </recommendedName>
</protein>
<keyword evidence="10" id="KW-0067">ATP-binding</keyword>
<dbReference type="SUPFAM" id="SSF54211">
    <property type="entry name" value="Ribosomal protein S5 domain 2-like"/>
    <property type="match status" value="1"/>
</dbReference>
<dbReference type="SUPFAM" id="SSF55060">
    <property type="entry name" value="GHMP Kinase, C-terminal domain"/>
    <property type="match status" value="1"/>
</dbReference>
<evidence type="ECO:0000256" key="9">
    <source>
        <dbReference type="ARBA" id="ARBA00022777"/>
    </source>
</evidence>
<evidence type="ECO:0000256" key="6">
    <source>
        <dbReference type="ARBA" id="ARBA00022679"/>
    </source>
</evidence>
<dbReference type="RefSeq" id="XP_005651548.1">
    <property type="nucleotide sequence ID" value="XM_005651491.1"/>
</dbReference>
<keyword evidence="15" id="KW-1185">Reference proteome</keyword>
<dbReference type="InterPro" id="IPR036554">
    <property type="entry name" value="GHMP_kinase_C_sf"/>
</dbReference>
<evidence type="ECO:0000256" key="2">
    <source>
        <dbReference type="ARBA" id="ARBA00007370"/>
    </source>
</evidence>
<dbReference type="InterPro" id="IPR020568">
    <property type="entry name" value="Ribosomal_Su5_D2-typ_SF"/>
</dbReference>
<keyword evidence="8" id="KW-0547">Nucleotide-binding</keyword>
<dbReference type="Gene3D" id="3.30.70.890">
    <property type="entry name" value="GHMP kinase, C-terminal domain"/>
    <property type="match status" value="1"/>
</dbReference>
<gene>
    <name evidence="14" type="ORF">COCSUDRAFT_11972</name>
</gene>
<dbReference type="InterPro" id="IPR000870">
    <property type="entry name" value="Homoserine_kinase"/>
</dbReference>
<dbReference type="STRING" id="574566.I0Z8N5"/>
<dbReference type="GO" id="GO:0005524">
    <property type="term" value="F:ATP binding"/>
    <property type="evidence" value="ECO:0007669"/>
    <property type="project" value="UniProtKB-KW"/>
</dbReference>
<keyword evidence="6" id="KW-0808">Transferase</keyword>
<dbReference type="Gene3D" id="3.30.230.10">
    <property type="match status" value="1"/>
</dbReference>
<dbReference type="UniPathway" id="UPA00050">
    <property type="reaction ID" value="UER00064"/>
</dbReference>
<dbReference type="AlphaFoldDB" id="I0Z8N5"/>
<evidence type="ECO:0000256" key="10">
    <source>
        <dbReference type="ARBA" id="ARBA00022840"/>
    </source>
</evidence>
<dbReference type="PROSITE" id="PS00627">
    <property type="entry name" value="GHMP_KINASES_ATP"/>
    <property type="match status" value="1"/>
</dbReference>
<evidence type="ECO:0000256" key="5">
    <source>
        <dbReference type="ARBA" id="ARBA00022605"/>
    </source>
</evidence>
<dbReference type="GO" id="GO:0004413">
    <property type="term" value="F:homoserine kinase activity"/>
    <property type="evidence" value="ECO:0007669"/>
    <property type="project" value="UniProtKB-EC"/>
</dbReference>
<dbReference type="Proteomes" id="UP000007264">
    <property type="component" value="Unassembled WGS sequence"/>
</dbReference>
<evidence type="ECO:0000256" key="4">
    <source>
        <dbReference type="ARBA" id="ARBA00017858"/>
    </source>
</evidence>
<dbReference type="EC" id="2.7.1.39" evidence="3"/>
<evidence type="ECO:0000256" key="3">
    <source>
        <dbReference type="ARBA" id="ARBA00012078"/>
    </source>
</evidence>
<evidence type="ECO:0000256" key="11">
    <source>
        <dbReference type="ARBA" id="ARBA00049913"/>
    </source>
</evidence>
<comment type="caution">
    <text evidence="14">The sequence shown here is derived from an EMBL/GenBank/DDBJ whole genome shotgun (WGS) entry which is preliminary data.</text>
</comment>
<keyword evidence="7" id="KW-0791">Threonine biosynthesis</keyword>
<dbReference type="PANTHER" id="PTHR20861">
    <property type="entry name" value="HOMOSERINE/4-DIPHOSPHOCYTIDYL-2-C-METHYL-D-ERYTHRITOL KINASE"/>
    <property type="match status" value="1"/>
</dbReference>
<evidence type="ECO:0000259" key="12">
    <source>
        <dbReference type="Pfam" id="PF00288"/>
    </source>
</evidence>
<dbReference type="OrthoDB" id="195231at2759"/>
<evidence type="ECO:0000256" key="7">
    <source>
        <dbReference type="ARBA" id="ARBA00022697"/>
    </source>
</evidence>
<sequence length="390" mass="39911">MRIETVGAGLNCKQCGHGRSRCLPSAVQCLRLATNHEREARGFSNLSYTQKSPAKVVCRAVAGGKLYIDPVLQQSSAFAPATIANLGPGFDWMGCAVEGEGDTVTATVLPDQPGKVIIESIEGDGGRLSLEAWNNCVGIAALETLKLLGGQPSCGISLRLQKGLPLGSGMGSSAASAAAGAWAVNALFGGPLTKEQLVPAGLASEATVSGYHADNIAPALLGGFILIRSCNPLDIQRLAFPGDLYFVLVNPVFEAPTAEMRAVLPKQVAMTSAIHNCAMGGSLVAGILLGDAELTGRALDSDCIVEPVRGPLIPGFAAVKQAARDAGVGSAGAYGCTISGAGPTCVAVTDDPQKGERIAEAMVQAFVTSGKLAVNTARVVRLDQTGARTT</sequence>
<dbReference type="PANTHER" id="PTHR20861:SF1">
    <property type="entry name" value="HOMOSERINE KINASE"/>
    <property type="match status" value="1"/>
</dbReference>
<feature type="domain" description="GHMP kinase C-terminal" evidence="13">
    <location>
        <begin position="285"/>
        <end position="366"/>
    </location>
</feature>
<comment type="pathway">
    <text evidence="1">Amino-acid biosynthesis; L-threonine biosynthesis; L-threonine from L-aspartate: step 4/5.</text>
</comment>
<dbReference type="PRINTS" id="PR00958">
    <property type="entry name" value="HOMSERKINASE"/>
</dbReference>
<comment type="similarity">
    <text evidence="2">Belongs to the GHMP kinase family. Homoserine kinase subfamily.</text>
</comment>
<dbReference type="InterPro" id="IPR014721">
    <property type="entry name" value="Ribsml_uS5_D2-typ_fold_subgr"/>
</dbReference>
<dbReference type="EMBL" id="AGSI01000002">
    <property type="protein sequence ID" value="EIE27004.1"/>
    <property type="molecule type" value="Genomic_DNA"/>
</dbReference>
<dbReference type="eggNOG" id="KOG1537">
    <property type="taxonomic scope" value="Eukaryota"/>
</dbReference>
<dbReference type="NCBIfam" id="TIGR00191">
    <property type="entry name" value="thrB"/>
    <property type="match status" value="1"/>
</dbReference>
<dbReference type="GO" id="GO:0009088">
    <property type="term" value="P:threonine biosynthetic process"/>
    <property type="evidence" value="ECO:0007669"/>
    <property type="project" value="UniProtKB-UniPathway"/>
</dbReference>
<dbReference type="Pfam" id="PF00288">
    <property type="entry name" value="GHMP_kinases_N"/>
    <property type="match status" value="1"/>
</dbReference>
<evidence type="ECO:0000313" key="14">
    <source>
        <dbReference type="EMBL" id="EIE27004.1"/>
    </source>
</evidence>
<evidence type="ECO:0000256" key="1">
    <source>
        <dbReference type="ARBA" id="ARBA00005015"/>
    </source>
</evidence>
<keyword evidence="5" id="KW-0028">Amino-acid biosynthesis</keyword>
<feature type="domain" description="GHMP kinase N-terminal" evidence="12">
    <location>
        <begin position="142"/>
        <end position="223"/>
    </location>
</feature>
<dbReference type="Pfam" id="PF08544">
    <property type="entry name" value="GHMP_kinases_C"/>
    <property type="match status" value="1"/>
</dbReference>
<dbReference type="KEGG" id="csl:COCSUDRAFT_11972"/>
<name>I0Z8N5_COCSC</name>
<keyword evidence="9 14" id="KW-0418">Kinase</keyword>
<organism evidence="14 15">
    <name type="scientific">Coccomyxa subellipsoidea (strain C-169)</name>
    <name type="common">Green microalga</name>
    <dbReference type="NCBI Taxonomy" id="574566"/>
    <lineage>
        <taxon>Eukaryota</taxon>
        <taxon>Viridiplantae</taxon>
        <taxon>Chlorophyta</taxon>
        <taxon>core chlorophytes</taxon>
        <taxon>Trebouxiophyceae</taxon>
        <taxon>Trebouxiophyceae incertae sedis</taxon>
        <taxon>Coccomyxaceae</taxon>
        <taxon>Coccomyxa</taxon>
        <taxon>Coccomyxa subellipsoidea</taxon>
    </lineage>
</organism>
<evidence type="ECO:0000313" key="15">
    <source>
        <dbReference type="Proteomes" id="UP000007264"/>
    </source>
</evidence>
<evidence type="ECO:0000259" key="13">
    <source>
        <dbReference type="Pfam" id="PF08544"/>
    </source>
</evidence>
<dbReference type="InterPro" id="IPR006204">
    <property type="entry name" value="GHMP_kinase_N_dom"/>
</dbReference>
<reference evidence="14 15" key="1">
    <citation type="journal article" date="2012" name="Genome Biol.">
        <title>The genome of the polar eukaryotic microalga coccomyxa subellipsoidea reveals traits of cold adaptation.</title>
        <authorList>
            <person name="Blanc G."/>
            <person name="Agarkova I."/>
            <person name="Grimwood J."/>
            <person name="Kuo A."/>
            <person name="Brueggeman A."/>
            <person name="Dunigan D."/>
            <person name="Gurnon J."/>
            <person name="Ladunga I."/>
            <person name="Lindquist E."/>
            <person name="Lucas S."/>
            <person name="Pangilinan J."/>
            <person name="Proschold T."/>
            <person name="Salamov A."/>
            <person name="Schmutz J."/>
            <person name="Weeks D."/>
            <person name="Yamada T."/>
            <person name="Claverie J.M."/>
            <person name="Grigoriev I."/>
            <person name="Van Etten J."/>
            <person name="Lomsadze A."/>
            <person name="Borodovsky M."/>
        </authorList>
    </citation>
    <scope>NUCLEOTIDE SEQUENCE [LARGE SCALE GENOMIC DNA]</scope>
    <source>
        <strain evidence="14 15">C-169</strain>
    </source>
</reference>
<dbReference type="HAMAP" id="MF_00384">
    <property type="entry name" value="Homoser_kinase"/>
    <property type="match status" value="1"/>
</dbReference>